<keyword evidence="1" id="KW-0472">Membrane</keyword>
<gene>
    <name evidence="2" type="ORF">DVR09_10700</name>
</gene>
<dbReference type="OrthoDB" id="7449199at2"/>
<protein>
    <submittedName>
        <fullName evidence="2">Uncharacterized protein</fullName>
    </submittedName>
</protein>
<dbReference type="AlphaFoldDB" id="A0A345YFN3"/>
<sequence>MYDDHTFLAAEHPDAVVELEALESSLSPIAAPPVAPANHGFQLPRRLWLSMFACYAIFFGFIAIATGGSGAARFAIVVSALYTLVYFGVARIGARQAGPEVPSPLERGRALMTWTGPMEPRAVYAQILIVPAVIAFFAIGIAILGPFAA</sequence>
<reference evidence="3" key="1">
    <citation type="submission" date="2018-07" db="EMBL/GenBank/DDBJ databases">
        <title>Genome sequence of Erythrobacter strain YH-07, an antagonistic bacterium isolated from Yellow Sea.</title>
        <authorList>
            <person name="Tang T."/>
            <person name="Liu Q."/>
            <person name="Sun X."/>
        </authorList>
    </citation>
    <scope>NUCLEOTIDE SEQUENCE [LARGE SCALE GENOMIC DNA]</scope>
    <source>
        <strain evidence="3">YH-07</strain>
    </source>
</reference>
<keyword evidence="3" id="KW-1185">Reference proteome</keyword>
<feature type="transmembrane region" description="Helical" evidence="1">
    <location>
        <begin position="71"/>
        <end position="89"/>
    </location>
</feature>
<dbReference type="Proteomes" id="UP000254508">
    <property type="component" value="Chromosome"/>
</dbReference>
<dbReference type="KEGG" id="err:DVR09_10700"/>
<name>A0A345YFN3_9SPHN</name>
<evidence type="ECO:0000313" key="2">
    <source>
        <dbReference type="EMBL" id="AXK42735.1"/>
    </source>
</evidence>
<accession>A0A345YFN3</accession>
<keyword evidence="1" id="KW-1133">Transmembrane helix</keyword>
<organism evidence="2 3">
    <name type="scientific">Erythrobacter aureus</name>
    <dbReference type="NCBI Taxonomy" id="2182384"/>
    <lineage>
        <taxon>Bacteria</taxon>
        <taxon>Pseudomonadati</taxon>
        <taxon>Pseudomonadota</taxon>
        <taxon>Alphaproteobacteria</taxon>
        <taxon>Sphingomonadales</taxon>
        <taxon>Erythrobacteraceae</taxon>
        <taxon>Erythrobacter/Porphyrobacter group</taxon>
        <taxon>Erythrobacter</taxon>
    </lineage>
</organism>
<keyword evidence="1" id="KW-0812">Transmembrane</keyword>
<feature type="transmembrane region" description="Helical" evidence="1">
    <location>
        <begin position="47"/>
        <end position="65"/>
    </location>
</feature>
<evidence type="ECO:0000313" key="3">
    <source>
        <dbReference type="Proteomes" id="UP000254508"/>
    </source>
</evidence>
<dbReference type="EMBL" id="CP031357">
    <property type="protein sequence ID" value="AXK42735.1"/>
    <property type="molecule type" value="Genomic_DNA"/>
</dbReference>
<feature type="transmembrane region" description="Helical" evidence="1">
    <location>
        <begin position="122"/>
        <end position="148"/>
    </location>
</feature>
<proteinExistence type="predicted"/>
<evidence type="ECO:0000256" key="1">
    <source>
        <dbReference type="SAM" id="Phobius"/>
    </source>
</evidence>
<dbReference type="RefSeq" id="WP_115416916.1">
    <property type="nucleotide sequence ID" value="NZ_CP031357.1"/>
</dbReference>